<reference evidence="2 3" key="1">
    <citation type="submission" date="2019-03" db="EMBL/GenBank/DDBJ databases">
        <title>Genomic Encyclopedia of Archaeal and Bacterial Type Strains, Phase II (KMG-II): from individual species to whole genera.</title>
        <authorList>
            <person name="Goeker M."/>
        </authorList>
    </citation>
    <scope>NUCLEOTIDE SEQUENCE [LARGE SCALE GENOMIC DNA]</scope>
    <source>
        <strain evidence="2 3">DSM 19035</strain>
    </source>
</reference>
<dbReference type="InterPro" id="IPR018764">
    <property type="entry name" value="RskA_C"/>
</dbReference>
<gene>
    <name evidence="2" type="ORF">ATK78_3793</name>
</gene>
<dbReference type="PANTHER" id="PTHR37461:SF1">
    <property type="entry name" value="ANTI-SIGMA-K FACTOR RSKA"/>
    <property type="match status" value="1"/>
</dbReference>
<sequence length="280" mass="31329">MEEPRNYIESGILEQYVLDQLSDQEKVKVEEMAEKFPEIKQEIADIEFFLEKYATHHAVSPSNNLEDKILVKLREANITTSHLPKKEAHIVKLNPNEDQSKIRNLRIMLAASIALLIPACIALYSAHNELGLAKDQIASLSLDKEKFTSTVSQITKDNSYLNQLLEMKQDPNWKTVNLASTKSDAQSKMTVYWHTTGKQVMMDNSKMSLPANDSTHQYQLWALVNGKPVDLGVFDVKPDTTQILIAMKDISSANAFAVSLEKRGGNVTPTGDQILLMGGV</sequence>
<dbReference type="Proteomes" id="UP000295620">
    <property type="component" value="Unassembled WGS sequence"/>
</dbReference>
<dbReference type="InterPro" id="IPR051474">
    <property type="entry name" value="Anti-sigma-K/W_factor"/>
</dbReference>
<dbReference type="PANTHER" id="PTHR37461">
    <property type="entry name" value="ANTI-SIGMA-K FACTOR RSKA"/>
    <property type="match status" value="1"/>
</dbReference>
<comment type="caution">
    <text evidence="2">The sequence shown here is derived from an EMBL/GenBank/DDBJ whole genome shotgun (WGS) entry which is preliminary data.</text>
</comment>
<evidence type="ECO:0000313" key="2">
    <source>
        <dbReference type="EMBL" id="TDQ07665.1"/>
    </source>
</evidence>
<accession>A0A4R6STC3</accession>
<dbReference type="GO" id="GO:0016989">
    <property type="term" value="F:sigma factor antagonist activity"/>
    <property type="evidence" value="ECO:0007669"/>
    <property type="project" value="TreeGrafter"/>
</dbReference>
<name>A0A4R6STC3_9SPHI</name>
<keyword evidence="3" id="KW-1185">Reference proteome</keyword>
<protein>
    <submittedName>
        <fullName evidence="2">Anti-sigma-K factor rskA</fullName>
    </submittedName>
</protein>
<dbReference type="RefSeq" id="WP_133577606.1">
    <property type="nucleotide sequence ID" value="NZ_SNYC01000006.1"/>
</dbReference>
<evidence type="ECO:0000313" key="3">
    <source>
        <dbReference type="Proteomes" id="UP000295620"/>
    </source>
</evidence>
<dbReference type="EMBL" id="SNYC01000006">
    <property type="protein sequence ID" value="TDQ07665.1"/>
    <property type="molecule type" value="Genomic_DNA"/>
</dbReference>
<feature type="domain" description="Anti-sigma K factor RskA C-terminal" evidence="1">
    <location>
        <begin position="159"/>
        <end position="271"/>
    </location>
</feature>
<organism evidence="2 3">
    <name type="scientific">Pedobacter metabolipauper</name>
    <dbReference type="NCBI Taxonomy" id="425513"/>
    <lineage>
        <taxon>Bacteria</taxon>
        <taxon>Pseudomonadati</taxon>
        <taxon>Bacteroidota</taxon>
        <taxon>Sphingobacteriia</taxon>
        <taxon>Sphingobacteriales</taxon>
        <taxon>Sphingobacteriaceae</taxon>
        <taxon>Pedobacter</taxon>
    </lineage>
</organism>
<evidence type="ECO:0000259" key="1">
    <source>
        <dbReference type="Pfam" id="PF10099"/>
    </source>
</evidence>
<dbReference type="OrthoDB" id="1420916at2"/>
<dbReference type="GO" id="GO:0006417">
    <property type="term" value="P:regulation of translation"/>
    <property type="evidence" value="ECO:0007669"/>
    <property type="project" value="TreeGrafter"/>
</dbReference>
<dbReference type="AlphaFoldDB" id="A0A4R6STC3"/>
<dbReference type="GO" id="GO:0005886">
    <property type="term" value="C:plasma membrane"/>
    <property type="evidence" value="ECO:0007669"/>
    <property type="project" value="InterPro"/>
</dbReference>
<proteinExistence type="predicted"/>
<dbReference type="Pfam" id="PF10099">
    <property type="entry name" value="RskA_C"/>
    <property type="match status" value="1"/>
</dbReference>